<evidence type="ECO:0000256" key="3">
    <source>
        <dbReference type="ARBA" id="ARBA00023002"/>
    </source>
</evidence>
<evidence type="ECO:0000256" key="2">
    <source>
        <dbReference type="ARBA" id="ARBA00022643"/>
    </source>
</evidence>
<dbReference type="Pfam" id="PF02525">
    <property type="entry name" value="Flavodoxin_2"/>
    <property type="match status" value="1"/>
</dbReference>
<gene>
    <name evidence="6" type="primary">azoR</name>
    <name evidence="8" type="ORF">LK996_06200</name>
</gene>
<dbReference type="InterPro" id="IPR029039">
    <property type="entry name" value="Flavoprotein-like_sf"/>
</dbReference>
<proteinExistence type="inferred from homology"/>
<name>A0ABS8JGH6_9GAMM</name>
<dbReference type="EMBL" id="JAJGAK010000001">
    <property type="protein sequence ID" value="MCC8362664.1"/>
    <property type="molecule type" value="Genomic_DNA"/>
</dbReference>
<evidence type="ECO:0000256" key="1">
    <source>
        <dbReference type="ARBA" id="ARBA00022630"/>
    </source>
</evidence>
<comment type="catalytic activity">
    <reaction evidence="6">
        <text>2 a quinone + NADH + H(+) = 2 a 1,4-benzosemiquinone + NAD(+)</text>
        <dbReference type="Rhea" id="RHEA:65952"/>
        <dbReference type="ChEBI" id="CHEBI:15378"/>
        <dbReference type="ChEBI" id="CHEBI:57540"/>
        <dbReference type="ChEBI" id="CHEBI:57945"/>
        <dbReference type="ChEBI" id="CHEBI:132124"/>
        <dbReference type="ChEBI" id="CHEBI:134225"/>
    </reaction>
</comment>
<dbReference type="InterPro" id="IPR023048">
    <property type="entry name" value="NADH:quinone_OxRdtase_FMN_depd"/>
</dbReference>
<comment type="caution">
    <text evidence="6">Lacks conserved residue(s) required for the propagation of feature annotation.</text>
</comment>
<evidence type="ECO:0000256" key="5">
    <source>
        <dbReference type="ARBA" id="ARBA00048542"/>
    </source>
</evidence>
<evidence type="ECO:0000259" key="7">
    <source>
        <dbReference type="Pfam" id="PF02525"/>
    </source>
</evidence>
<dbReference type="EC" id="1.7.1.17" evidence="6"/>
<comment type="function">
    <text evidence="6">Quinone reductase that provides resistance to thiol-specific stress caused by electrophilic quinones.</text>
</comment>
<dbReference type="InterPro" id="IPR050104">
    <property type="entry name" value="FMN-dep_NADH:Q_OxRdtase_AzoR1"/>
</dbReference>
<keyword evidence="3 6" id="KW-0560">Oxidoreductase</keyword>
<evidence type="ECO:0000313" key="8">
    <source>
        <dbReference type="EMBL" id="MCC8362664.1"/>
    </source>
</evidence>
<dbReference type="RefSeq" id="WP_230526247.1">
    <property type="nucleotide sequence ID" value="NZ_JAJGAK010000001.1"/>
</dbReference>
<dbReference type="Proteomes" id="UP001165293">
    <property type="component" value="Unassembled WGS sequence"/>
</dbReference>
<dbReference type="SUPFAM" id="SSF52218">
    <property type="entry name" value="Flavoproteins"/>
    <property type="match status" value="1"/>
</dbReference>
<reference evidence="8" key="1">
    <citation type="submission" date="2021-10" db="EMBL/GenBank/DDBJ databases">
        <authorList>
            <person name="Lyu M."/>
            <person name="Wang X."/>
            <person name="Meng X."/>
            <person name="Xu K."/>
        </authorList>
    </citation>
    <scope>NUCLEOTIDE SEQUENCE</scope>
    <source>
        <strain evidence="8">A6</strain>
    </source>
</reference>
<comment type="similarity">
    <text evidence="6">Belongs to the azoreductase type 1 family.</text>
</comment>
<comment type="function">
    <text evidence="6">Also exhibits azoreductase activity. Catalyzes the reductive cleavage of the azo bond in aromatic azo compounds to the corresponding amines.</text>
</comment>
<sequence>MKILHLDSSIQAEQSVTRRLSAAIVERLRKVSPQAVVTYRDLAADPLPELSPEQLRTPSTARESALDELLDADTIVIGAPMYNFTIPSQLKAWLDAVVIAGRTFRYSEAGVEGLLGDKRVIIASSRGGVYSPGGAMAAFDHQEAYLRNILGFVGVRDVEVIRAEGVRMGEDAAHRAITDAMASVGQLRSVA</sequence>
<feature type="binding site" evidence="6">
    <location>
        <position position="9"/>
    </location>
    <ligand>
        <name>FMN</name>
        <dbReference type="ChEBI" id="CHEBI:58210"/>
    </ligand>
</feature>
<dbReference type="PANTHER" id="PTHR43741:SF4">
    <property type="entry name" value="FMN-DEPENDENT NADH:QUINONE OXIDOREDUCTASE"/>
    <property type="match status" value="1"/>
</dbReference>
<comment type="caution">
    <text evidence="8">The sequence shown here is derived from an EMBL/GenBank/DDBJ whole genome shotgun (WGS) entry which is preliminary data.</text>
</comment>
<dbReference type="InterPro" id="IPR003680">
    <property type="entry name" value="Flavodoxin_fold"/>
</dbReference>
<evidence type="ECO:0000256" key="4">
    <source>
        <dbReference type="ARBA" id="ARBA00023027"/>
    </source>
</evidence>
<accession>A0ABS8JGH6</accession>
<keyword evidence="2 6" id="KW-0288">FMN</keyword>
<dbReference type="EC" id="1.6.5.-" evidence="6"/>
<feature type="domain" description="Flavodoxin-like fold" evidence="7">
    <location>
        <begin position="1"/>
        <end position="185"/>
    </location>
</feature>
<keyword evidence="4 6" id="KW-0520">NAD</keyword>
<dbReference type="Gene3D" id="3.40.50.360">
    <property type="match status" value="1"/>
</dbReference>
<keyword evidence="1 6" id="KW-0285">Flavoprotein</keyword>
<comment type="cofactor">
    <cofactor evidence="6">
        <name>FMN</name>
        <dbReference type="ChEBI" id="CHEBI:58210"/>
    </cofactor>
    <text evidence="6">Binds 1 FMN per subunit.</text>
</comment>
<evidence type="ECO:0000256" key="6">
    <source>
        <dbReference type="HAMAP-Rule" id="MF_01216"/>
    </source>
</evidence>
<comment type="catalytic activity">
    <reaction evidence="5">
        <text>N,N-dimethyl-1,4-phenylenediamine + anthranilate + 2 NAD(+) = 2-(4-dimethylaminophenyl)diazenylbenzoate + 2 NADH + 2 H(+)</text>
        <dbReference type="Rhea" id="RHEA:55872"/>
        <dbReference type="ChEBI" id="CHEBI:15378"/>
        <dbReference type="ChEBI" id="CHEBI:15783"/>
        <dbReference type="ChEBI" id="CHEBI:16567"/>
        <dbReference type="ChEBI" id="CHEBI:57540"/>
        <dbReference type="ChEBI" id="CHEBI:57945"/>
        <dbReference type="ChEBI" id="CHEBI:71579"/>
        <dbReference type="EC" id="1.7.1.17"/>
    </reaction>
    <physiologicalReaction direction="right-to-left" evidence="5">
        <dbReference type="Rhea" id="RHEA:55874"/>
    </physiologicalReaction>
</comment>
<dbReference type="HAMAP" id="MF_01216">
    <property type="entry name" value="Azoreductase_type1"/>
    <property type="match status" value="1"/>
</dbReference>
<feature type="binding site" evidence="6">
    <location>
        <begin position="125"/>
        <end position="128"/>
    </location>
    <ligand>
        <name>FMN</name>
        <dbReference type="ChEBI" id="CHEBI:58210"/>
    </ligand>
</feature>
<dbReference type="PANTHER" id="PTHR43741">
    <property type="entry name" value="FMN-DEPENDENT NADH-AZOREDUCTASE 1"/>
    <property type="match status" value="1"/>
</dbReference>
<keyword evidence="9" id="KW-1185">Reference proteome</keyword>
<evidence type="ECO:0000313" key="9">
    <source>
        <dbReference type="Proteomes" id="UP001165293"/>
    </source>
</evidence>
<protein>
    <recommendedName>
        <fullName evidence="6">FMN dependent NADH:quinone oxidoreductase</fullName>
        <ecNumber evidence="6">1.6.5.-</ecNumber>
    </recommendedName>
    <alternativeName>
        <fullName evidence="6">Azo-dye reductase</fullName>
    </alternativeName>
    <alternativeName>
        <fullName evidence="6">FMN-dependent NADH-azo compound oxidoreductase</fullName>
    </alternativeName>
    <alternativeName>
        <fullName evidence="6">FMN-dependent NADH-azoreductase</fullName>
        <ecNumber evidence="6">1.7.1.17</ecNumber>
    </alternativeName>
</protein>
<feature type="binding site" evidence="6">
    <location>
        <begin position="81"/>
        <end position="84"/>
    </location>
    <ligand>
        <name>FMN</name>
        <dbReference type="ChEBI" id="CHEBI:58210"/>
    </ligand>
</feature>
<comment type="subunit">
    <text evidence="6">Homodimer.</text>
</comment>
<organism evidence="8 9">
    <name type="scientific">Noviluteimonas lactosilytica</name>
    <dbReference type="NCBI Taxonomy" id="2888523"/>
    <lineage>
        <taxon>Bacteria</taxon>
        <taxon>Pseudomonadati</taxon>
        <taxon>Pseudomonadota</taxon>
        <taxon>Gammaproteobacteria</taxon>
        <taxon>Lysobacterales</taxon>
        <taxon>Lysobacteraceae</taxon>
        <taxon>Noviluteimonas</taxon>
    </lineage>
</organism>